<reference evidence="3" key="1">
    <citation type="submission" date="2022-12" db="EMBL/GenBank/DDBJ databases">
        <authorList>
            <person name="Petersen C."/>
        </authorList>
    </citation>
    <scope>NUCLEOTIDE SEQUENCE</scope>
    <source>
        <strain evidence="3">IBT 29495</strain>
    </source>
</reference>
<proteinExistence type="predicted"/>
<name>A0A9X0C4C6_9EURO</name>
<accession>A0A9X0C4C6</accession>
<sequence>MAIMAEAVQQSRKPMKSVLAPSRNIALLSVFGVIGGTMLMFRFLAPQRGKIITKEEVAAYRGSDFNQTDQGETYGHTARAPRKGFKVPRGGSN</sequence>
<feature type="transmembrane region" description="Helical" evidence="2">
    <location>
        <begin position="25"/>
        <end position="45"/>
    </location>
</feature>
<comment type="caution">
    <text evidence="3">The sequence shown here is derived from an EMBL/GenBank/DDBJ whole genome shotgun (WGS) entry which is preliminary data.</text>
</comment>
<dbReference type="AlphaFoldDB" id="A0A9X0C4C6"/>
<keyword evidence="2" id="KW-0472">Membrane</keyword>
<gene>
    <name evidence="3" type="ORF">N7463_009559</name>
</gene>
<evidence type="ECO:0000313" key="3">
    <source>
        <dbReference type="EMBL" id="KAJ5497572.1"/>
    </source>
</evidence>
<dbReference type="Proteomes" id="UP001149954">
    <property type="component" value="Unassembled WGS sequence"/>
</dbReference>
<evidence type="ECO:0000256" key="1">
    <source>
        <dbReference type="SAM" id="MobiDB-lite"/>
    </source>
</evidence>
<keyword evidence="2" id="KW-1133">Transmembrane helix</keyword>
<protein>
    <submittedName>
        <fullName evidence="3">Uncharacterized protein</fullName>
    </submittedName>
</protein>
<evidence type="ECO:0000313" key="4">
    <source>
        <dbReference type="Proteomes" id="UP001149954"/>
    </source>
</evidence>
<keyword evidence="2" id="KW-0812">Transmembrane</keyword>
<reference evidence="3" key="2">
    <citation type="journal article" date="2023" name="IMA Fungus">
        <title>Comparative genomic study of the Penicillium genus elucidates a diverse pangenome and 15 lateral gene transfer events.</title>
        <authorList>
            <person name="Petersen C."/>
            <person name="Sorensen T."/>
            <person name="Nielsen M.R."/>
            <person name="Sondergaard T.E."/>
            <person name="Sorensen J.L."/>
            <person name="Fitzpatrick D.A."/>
            <person name="Frisvad J.C."/>
            <person name="Nielsen K.L."/>
        </authorList>
    </citation>
    <scope>NUCLEOTIDE SEQUENCE</scope>
    <source>
        <strain evidence="3">IBT 29495</strain>
    </source>
</reference>
<organism evidence="3 4">
    <name type="scientific">Penicillium fimorum</name>
    <dbReference type="NCBI Taxonomy" id="1882269"/>
    <lineage>
        <taxon>Eukaryota</taxon>
        <taxon>Fungi</taxon>
        <taxon>Dikarya</taxon>
        <taxon>Ascomycota</taxon>
        <taxon>Pezizomycotina</taxon>
        <taxon>Eurotiomycetes</taxon>
        <taxon>Eurotiomycetidae</taxon>
        <taxon>Eurotiales</taxon>
        <taxon>Aspergillaceae</taxon>
        <taxon>Penicillium</taxon>
    </lineage>
</organism>
<feature type="region of interest" description="Disordered" evidence="1">
    <location>
        <begin position="63"/>
        <end position="93"/>
    </location>
</feature>
<keyword evidence="4" id="KW-1185">Reference proteome</keyword>
<dbReference type="EMBL" id="JAPWDS010000005">
    <property type="protein sequence ID" value="KAJ5497572.1"/>
    <property type="molecule type" value="Genomic_DNA"/>
</dbReference>
<evidence type="ECO:0000256" key="2">
    <source>
        <dbReference type="SAM" id="Phobius"/>
    </source>
</evidence>
<dbReference type="OrthoDB" id="4480828at2759"/>